<proteinExistence type="predicted"/>
<comment type="caution">
    <text evidence="1">The sequence shown here is derived from an EMBL/GenBank/DDBJ whole genome shotgun (WGS) entry which is preliminary data.</text>
</comment>
<reference evidence="1 2" key="1">
    <citation type="submission" date="2021-08" db="EMBL/GenBank/DDBJ databases">
        <title>Draft Genome Sequence of Phanerochaete sordida strain YK-624.</title>
        <authorList>
            <person name="Mori T."/>
            <person name="Dohra H."/>
            <person name="Suzuki T."/>
            <person name="Kawagishi H."/>
            <person name="Hirai H."/>
        </authorList>
    </citation>
    <scope>NUCLEOTIDE SEQUENCE [LARGE SCALE GENOMIC DNA]</scope>
    <source>
        <strain evidence="1 2">YK-624</strain>
    </source>
</reference>
<dbReference type="EMBL" id="BPQB01000146">
    <property type="protein sequence ID" value="GJF00333.1"/>
    <property type="molecule type" value="Genomic_DNA"/>
</dbReference>
<sequence>MDATPSLIPTLDLEHIQPDRPVKLIIATERVYSSSRINPLCVIAWRVTGHYYYILRRPHCAQLGGCSSGCWAAASIVHAQDDLPGMDYSFSDMQHIHITKLAPKERRTLLLVAGNTIWTKPSGPKGRHRALMSCKEWIAAVLRHAASADVLRRELVEICVNPRRYTQGASRLQARRVDAPQAASVRAVQA</sequence>
<protein>
    <submittedName>
        <fullName evidence="1">Uncharacterized protein</fullName>
    </submittedName>
</protein>
<dbReference type="Proteomes" id="UP000703269">
    <property type="component" value="Unassembled WGS sequence"/>
</dbReference>
<name>A0A9P3LNU2_9APHY</name>
<accession>A0A9P3LNU2</accession>
<organism evidence="1 2">
    <name type="scientific">Phanerochaete sordida</name>
    <dbReference type="NCBI Taxonomy" id="48140"/>
    <lineage>
        <taxon>Eukaryota</taxon>
        <taxon>Fungi</taxon>
        <taxon>Dikarya</taxon>
        <taxon>Basidiomycota</taxon>
        <taxon>Agaricomycotina</taxon>
        <taxon>Agaricomycetes</taxon>
        <taxon>Polyporales</taxon>
        <taxon>Phanerochaetaceae</taxon>
        <taxon>Phanerochaete</taxon>
    </lineage>
</organism>
<gene>
    <name evidence="1" type="ORF">PsYK624_166180</name>
</gene>
<dbReference type="AlphaFoldDB" id="A0A9P3LNU2"/>
<keyword evidence="2" id="KW-1185">Reference proteome</keyword>
<evidence type="ECO:0000313" key="1">
    <source>
        <dbReference type="EMBL" id="GJF00333.1"/>
    </source>
</evidence>
<evidence type="ECO:0000313" key="2">
    <source>
        <dbReference type="Proteomes" id="UP000703269"/>
    </source>
</evidence>